<organism evidence="2 3">
    <name type="scientific">Trichoderma semiorbis</name>
    <dbReference type="NCBI Taxonomy" id="1491008"/>
    <lineage>
        <taxon>Eukaryota</taxon>
        <taxon>Fungi</taxon>
        <taxon>Dikarya</taxon>
        <taxon>Ascomycota</taxon>
        <taxon>Pezizomycotina</taxon>
        <taxon>Sordariomycetes</taxon>
        <taxon>Hypocreomycetidae</taxon>
        <taxon>Hypocreales</taxon>
        <taxon>Hypocreaceae</taxon>
        <taxon>Trichoderma</taxon>
    </lineage>
</organism>
<protein>
    <submittedName>
        <fullName evidence="2">Uncharacterized protein</fullName>
    </submittedName>
</protein>
<accession>A0A9P8HMG6</accession>
<proteinExistence type="predicted"/>
<reference evidence="2 3" key="1">
    <citation type="submission" date="2021-08" db="EMBL/GenBank/DDBJ databases">
        <title>The highly contiguous genome resource for Trichoderma semiorbis FJ059, a fungal antagonistic to plant pathogens.</title>
        <authorList>
            <person name="Liu T."/>
        </authorList>
    </citation>
    <scope>NUCLEOTIDE SEQUENCE [LARGE SCALE GENOMIC DNA]</scope>
    <source>
        <strain evidence="2 3">FJ059</strain>
    </source>
</reference>
<evidence type="ECO:0000256" key="1">
    <source>
        <dbReference type="SAM" id="MobiDB-lite"/>
    </source>
</evidence>
<keyword evidence="3" id="KW-1185">Reference proteome</keyword>
<sequence>MIRVPPWLGDGEWLDVLDGRLTDEPPPFAVKVNVLGSSIVWRRDDPLARGAEGPLEEGGAGAETGGAGGAGGGEGAAPGGAGGGGGG</sequence>
<feature type="compositionally biased region" description="Gly residues" evidence="1">
    <location>
        <begin position="56"/>
        <end position="87"/>
    </location>
</feature>
<gene>
    <name evidence="2" type="ORF">TsFJ059_009785</name>
</gene>
<feature type="region of interest" description="Disordered" evidence="1">
    <location>
        <begin position="48"/>
        <end position="87"/>
    </location>
</feature>
<evidence type="ECO:0000313" key="2">
    <source>
        <dbReference type="EMBL" id="KAH0526470.1"/>
    </source>
</evidence>
<dbReference type="EMBL" id="JAIMJC010000004">
    <property type="protein sequence ID" value="KAH0526470.1"/>
    <property type="molecule type" value="Genomic_DNA"/>
</dbReference>
<comment type="caution">
    <text evidence="2">The sequence shown here is derived from an EMBL/GenBank/DDBJ whole genome shotgun (WGS) entry which is preliminary data.</text>
</comment>
<name>A0A9P8HMG6_9HYPO</name>
<dbReference type="Proteomes" id="UP000826573">
    <property type="component" value="Unassembled WGS sequence"/>
</dbReference>
<dbReference type="AlphaFoldDB" id="A0A9P8HMG6"/>
<evidence type="ECO:0000313" key="3">
    <source>
        <dbReference type="Proteomes" id="UP000826573"/>
    </source>
</evidence>